<feature type="compositionally biased region" description="Basic and acidic residues" evidence="7">
    <location>
        <begin position="381"/>
        <end position="392"/>
    </location>
</feature>
<name>A0A8B7CIF0_PHODC</name>
<dbReference type="PROSITE" id="PS50053">
    <property type="entry name" value="UBIQUITIN_2"/>
    <property type="match status" value="1"/>
</dbReference>
<organism evidence="10 11">
    <name type="scientific">Phoenix dactylifera</name>
    <name type="common">Date palm</name>
    <dbReference type="NCBI Taxonomy" id="42345"/>
    <lineage>
        <taxon>Eukaryota</taxon>
        <taxon>Viridiplantae</taxon>
        <taxon>Streptophyta</taxon>
        <taxon>Embryophyta</taxon>
        <taxon>Tracheophyta</taxon>
        <taxon>Spermatophyta</taxon>
        <taxon>Magnoliopsida</taxon>
        <taxon>Liliopsida</taxon>
        <taxon>Arecaceae</taxon>
        <taxon>Coryphoideae</taxon>
        <taxon>Phoeniceae</taxon>
        <taxon>Phoenix</taxon>
    </lineage>
</organism>
<reference evidence="10" key="1">
    <citation type="journal article" date="2019" name="Nat. Commun.">
        <title>Genome-wide association mapping of date palm fruit traits.</title>
        <authorList>
            <person name="Hazzouri K.M."/>
            <person name="Gros-Balthazard M."/>
            <person name="Flowers J.M."/>
            <person name="Copetti D."/>
            <person name="Lemansour A."/>
            <person name="Lebrun M."/>
            <person name="Masmoudi K."/>
            <person name="Ferrand S."/>
            <person name="Dhar M.I."/>
            <person name="Fresquez Z.A."/>
            <person name="Rosas U."/>
            <person name="Zhang J."/>
            <person name="Talag J."/>
            <person name="Lee S."/>
            <person name="Kudrna D."/>
            <person name="Powell R.F."/>
            <person name="Leitch I.J."/>
            <person name="Krueger R.R."/>
            <person name="Wing R.A."/>
            <person name="Amiri K.M.A."/>
            <person name="Purugganan M.D."/>
        </authorList>
    </citation>
    <scope>NUCLEOTIDE SEQUENCE [LARGE SCALE GENOMIC DNA]</scope>
    <source>
        <strain evidence="10">cv. Khalas</strain>
    </source>
</reference>
<evidence type="ECO:0000256" key="2">
    <source>
        <dbReference type="ARBA" id="ARBA00022664"/>
    </source>
</evidence>
<evidence type="ECO:0000256" key="4">
    <source>
        <dbReference type="ARBA" id="ARBA00022737"/>
    </source>
</evidence>
<dbReference type="KEGG" id="pda:103714453"/>
<keyword evidence="5" id="KW-0508">mRNA splicing</keyword>
<feature type="region of interest" description="Disordered" evidence="7">
    <location>
        <begin position="1"/>
        <end position="52"/>
    </location>
</feature>
<dbReference type="CDD" id="cd01800">
    <property type="entry name" value="Ubl_SF3a120"/>
    <property type="match status" value="1"/>
</dbReference>
<gene>
    <name evidence="11" type="primary">LOC103714453</name>
</gene>
<keyword evidence="3" id="KW-0747">Spliceosome</keyword>
<feature type="compositionally biased region" description="Pro residues" evidence="7">
    <location>
        <begin position="557"/>
        <end position="578"/>
    </location>
</feature>
<sequence>MIGAILPLPAPPSDGNLGPIPPAQLPDEKNDDEKAKEDQPAAAPAPAVATHTRTIGIIHPPPDIRMIIEKTATFVAKNGPEFEKRILANNAGNAKFNFLIPSDPYHAYYQHRVSEFRSQLQSSQQPAAGADSSQQQQPQPPPPPDSSAPAVPSGDSAAKPDPAAPFRIPPRKVLEPPEAEQYTVRLPEGITGEELDIIKLTAQFVARNGKGFLNNLSNREATNPQFHFLRPTHSMFTFFTALTDAYSKVLMPPKGVAEKLRNGVTDMTTVLERCLHRLEWERSQEQARQKAEDEIEQERLHMAMIDWHDFVVVETIEFADDEDEELPVPMTLEDVIRRSKMSALDDQVPMETVEPGKEVEMEMDEEEVQLVEEGMRAARLDENGEVENKSKAEAAPADEPEPPMRIVKNWKRPEERIPAERDATKFVISPITGELIPINEMAEHMRISLIDPKYKEQKERMMAKIRETTLAADDEISRNIVGLARTRPDIFGTTEEEVSNAVKAEIAKKKDEQPKQVIWDGHSSSIGRTATQAFSQSFSGEEQADANNNDDERTLPGPAPPPPKPGVPSVRPLPPPPGLVLNIPRFPPNAAPYSSAGAASGGMFAPPPRPGIVPMISSVRPPAPSMPMTSTQQPVMMSRPPSIPVPPPPGSQFTPLVAPRPYMPMPPPNMPMVLPPPLPQGLPPPPPPEEAPPPLPDEPEPKRQRTDDVSLVPEDQFLAQHPGPVRISVSVPNVDEGNLKGQMLEIMIQSLSETVGSLKEKIAGEIQLPANKQKLSSRAGFLKDNLTLAYYNIGAGETLTLALRERGGRKK</sequence>
<evidence type="ECO:0000256" key="5">
    <source>
        <dbReference type="ARBA" id="ARBA00023187"/>
    </source>
</evidence>
<dbReference type="InterPro" id="IPR045146">
    <property type="entry name" value="SF3A1"/>
</dbReference>
<dbReference type="Gene3D" id="1.10.10.790">
    <property type="entry name" value="Surp module"/>
    <property type="match status" value="2"/>
</dbReference>
<dbReference type="InterPro" id="IPR035967">
    <property type="entry name" value="SWAP/Surp_sf"/>
</dbReference>
<dbReference type="Pfam" id="PF00240">
    <property type="entry name" value="ubiquitin"/>
    <property type="match status" value="1"/>
</dbReference>
<dbReference type="FunFam" id="1.10.10.790:FF:000001">
    <property type="entry name" value="Splicing factor 3a, subunit 1"/>
    <property type="match status" value="1"/>
</dbReference>
<dbReference type="FunFam" id="3.10.20.90:FF:000178">
    <property type="entry name" value="Probable splicing factor 3A subunit 1"/>
    <property type="match status" value="1"/>
</dbReference>
<dbReference type="InterPro" id="IPR029071">
    <property type="entry name" value="Ubiquitin-like_domsf"/>
</dbReference>
<dbReference type="Pfam" id="PF01805">
    <property type="entry name" value="Surp"/>
    <property type="match status" value="2"/>
</dbReference>
<dbReference type="PANTHER" id="PTHR15316:SF1">
    <property type="entry name" value="SPLICING FACTOR 3A SUBUNIT 1"/>
    <property type="match status" value="1"/>
</dbReference>
<dbReference type="InterPro" id="IPR000626">
    <property type="entry name" value="Ubiquitin-like_dom"/>
</dbReference>
<dbReference type="OrthoDB" id="447637at2759"/>
<evidence type="ECO:0000259" key="9">
    <source>
        <dbReference type="PROSITE" id="PS50128"/>
    </source>
</evidence>
<feature type="compositionally biased region" description="Low complexity" evidence="7">
    <location>
        <begin position="40"/>
        <end position="49"/>
    </location>
</feature>
<dbReference type="Gene3D" id="3.10.20.90">
    <property type="entry name" value="Phosphatidylinositol 3-kinase Catalytic Subunit, Chain A, domain 1"/>
    <property type="match status" value="1"/>
</dbReference>
<dbReference type="GeneID" id="103714453"/>
<dbReference type="InterPro" id="IPR035563">
    <property type="entry name" value="SF3As1_ubi"/>
</dbReference>
<feature type="compositionally biased region" description="Pro residues" evidence="7">
    <location>
        <begin position="673"/>
        <end position="696"/>
    </location>
</feature>
<dbReference type="InterPro" id="IPR022030">
    <property type="entry name" value="SF3A1_dom"/>
</dbReference>
<dbReference type="SUPFAM" id="SSF54236">
    <property type="entry name" value="Ubiquitin-like"/>
    <property type="match status" value="1"/>
</dbReference>
<dbReference type="FunFam" id="1.10.10.790:FF:000002">
    <property type="entry name" value="Splicing factor 3A subunit 1"/>
    <property type="match status" value="1"/>
</dbReference>
<comment type="subcellular location">
    <subcellularLocation>
        <location evidence="1">Nucleus</location>
    </subcellularLocation>
</comment>
<feature type="domain" description="SURP motif" evidence="9">
    <location>
        <begin position="197"/>
        <end position="239"/>
    </location>
</feature>
<dbReference type="GO" id="GO:0045292">
    <property type="term" value="P:mRNA cis splicing, via spliceosome"/>
    <property type="evidence" value="ECO:0007669"/>
    <property type="project" value="InterPro"/>
</dbReference>
<feature type="region of interest" description="Disordered" evidence="7">
    <location>
        <begin position="506"/>
        <end position="581"/>
    </location>
</feature>
<dbReference type="GO" id="GO:0071013">
    <property type="term" value="C:catalytic step 2 spliceosome"/>
    <property type="evidence" value="ECO:0007669"/>
    <property type="project" value="TreeGrafter"/>
</dbReference>
<dbReference type="PANTHER" id="PTHR15316">
    <property type="entry name" value="SPLICEOSOME ASSOCIATED PROTEIN 114/SWAP SPLICING FACTOR-RELATED"/>
    <property type="match status" value="1"/>
</dbReference>
<dbReference type="GO" id="GO:0003723">
    <property type="term" value="F:RNA binding"/>
    <property type="evidence" value="ECO:0007669"/>
    <property type="project" value="InterPro"/>
</dbReference>
<dbReference type="SMART" id="SM00648">
    <property type="entry name" value="SWAP"/>
    <property type="match status" value="2"/>
</dbReference>
<dbReference type="GO" id="GO:0071004">
    <property type="term" value="C:U2-type prespliceosome"/>
    <property type="evidence" value="ECO:0007669"/>
    <property type="project" value="TreeGrafter"/>
</dbReference>
<keyword evidence="2" id="KW-0507">mRNA processing</keyword>
<feature type="compositionally biased region" description="Basic and acidic residues" evidence="7">
    <location>
        <begin position="26"/>
        <end position="39"/>
    </location>
</feature>
<keyword evidence="6" id="KW-0539">Nucleus</keyword>
<feature type="compositionally biased region" description="Low complexity" evidence="7">
    <location>
        <begin position="147"/>
        <end position="157"/>
    </location>
</feature>
<feature type="compositionally biased region" description="Low complexity" evidence="7">
    <location>
        <begin position="121"/>
        <end position="137"/>
    </location>
</feature>
<dbReference type="Proteomes" id="UP000228380">
    <property type="component" value="Chromosome 11"/>
</dbReference>
<dbReference type="AlphaFoldDB" id="A0A8B7CIF0"/>
<dbReference type="GO" id="GO:0005686">
    <property type="term" value="C:U2 snRNP"/>
    <property type="evidence" value="ECO:0007669"/>
    <property type="project" value="UniProtKB-ARBA"/>
</dbReference>
<evidence type="ECO:0000256" key="3">
    <source>
        <dbReference type="ARBA" id="ARBA00022728"/>
    </source>
</evidence>
<dbReference type="SMART" id="SM00213">
    <property type="entry name" value="UBQ"/>
    <property type="match status" value="1"/>
</dbReference>
<dbReference type="GO" id="GO:0000381">
    <property type="term" value="P:regulation of alternative mRNA splicing, via spliceosome"/>
    <property type="evidence" value="ECO:0007669"/>
    <property type="project" value="TreeGrafter"/>
</dbReference>
<protein>
    <submittedName>
        <fullName evidence="11">Probable splicing factor 3A subunit 1</fullName>
    </submittedName>
</protein>
<feature type="domain" description="SURP motif" evidence="9">
    <location>
        <begin position="67"/>
        <end position="109"/>
    </location>
</feature>
<dbReference type="RefSeq" id="XP_008799927.2">
    <property type="nucleotide sequence ID" value="XM_008801705.4"/>
</dbReference>
<feature type="region of interest" description="Disordered" evidence="7">
    <location>
        <begin position="673"/>
        <end position="707"/>
    </location>
</feature>
<evidence type="ECO:0000256" key="6">
    <source>
        <dbReference type="ARBA" id="ARBA00023242"/>
    </source>
</evidence>
<proteinExistence type="predicted"/>
<dbReference type="InterPro" id="IPR000061">
    <property type="entry name" value="Surp"/>
</dbReference>
<evidence type="ECO:0000256" key="7">
    <source>
        <dbReference type="SAM" id="MobiDB-lite"/>
    </source>
</evidence>
<accession>A0A8B7CIF0</accession>
<keyword evidence="4" id="KW-0677">Repeat</keyword>
<keyword evidence="10" id="KW-1185">Reference proteome</keyword>
<dbReference type="PROSITE" id="PS50128">
    <property type="entry name" value="SURP"/>
    <property type="match status" value="2"/>
</dbReference>
<feature type="compositionally biased region" description="Polar residues" evidence="7">
    <location>
        <begin position="522"/>
        <end position="540"/>
    </location>
</feature>
<feature type="region of interest" description="Disordered" evidence="7">
    <location>
        <begin position="381"/>
        <end position="404"/>
    </location>
</feature>
<evidence type="ECO:0000313" key="11">
    <source>
        <dbReference type="RefSeq" id="XP_008799927.2"/>
    </source>
</evidence>
<evidence type="ECO:0000256" key="1">
    <source>
        <dbReference type="ARBA" id="ARBA00004123"/>
    </source>
</evidence>
<feature type="region of interest" description="Disordered" evidence="7">
    <location>
        <begin position="116"/>
        <end position="175"/>
    </location>
</feature>
<reference evidence="11" key="2">
    <citation type="submission" date="2025-08" db="UniProtKB">
        <authorList>
            <consortium name="RefSeq"/>
        </authorList>
    </citation>
    <scope>IDENTIFICATION</scope>
    <source>
        <tissue evidence="11">Young leaves</tissue>
    </source>
</reference>
<dbReference type="SUPFAM" id="SSF109905">
    <property type="entry name" value="Surp module (SWAP domain)"/>
    <property type="match status" value="2"/>
</dbReference>
<feature type="domain" description="Ubiquitin-like" evidence="8">
    <location>
        <begin position="727"/>
        <end position="808"/>
    </location>
</feature>
<evidence type="ECO:0000259" key="8">
    <source>
        <dbReference type="PROSITE" id="PS50053"/>
    </source>
</evidence>
<dbReference type="Pfam" id="PF12230">
    <property type="entry name" value="PRP21_like_P"/>
    <property type="match status" value="1"/>
</dbReference>
<evidence type="ECO:0000313" key="10">
    <source>
        <dbReference type="Proteomes" id="UP000228380"/>
    </source>
</evidence>